<dbReference type="CDD" id="cd01571">
    <property type="entry name" value="NAPRTase_B"/>
    <property type="match status" value="1"/>
</dbReference>
<sequence>MSKPRLYVASIDDILKGRATDVYFTRTRRILEAKGLCNTIVRAEFHAYSLPRGYKWAVFAGLEEALAILEGKQVNVYAMREGTIFKPVEPLMVIEGPYCEFAELETAILGALRHETSIATKAARIRLAAGDKTVLFFGLRSVHPALAPMVDRAAYIGGCDSVSGLLSREFLGIEPRGTMPHALIILFGDPVEAWKAFDEVVEPDVPRIALVDTFYDERYEALLAARTLGKRLYGVRLDTPSSRRGNMKRIIEEVRWTLNLNGYKDVKIIVSGGLDEESIKELRDLVDAFGVGTSIAFPPSIDISMDIIEIKRGNEWIPITKRGKLPGMKQVYRCPPLNDVILPWNESPSFKCNDGSEPRPLLERVMENGNLVTELPDTSRIRDYVLSQLKMLS</sequence>
<gene>
    <name evidence="11" type="ORF">Pdsh_02620</name>
    <name evidence="10" type="ORF">Pyrde_1184</name>
</gene>
<dbReference type="InterPro" id="IPR035809">
    <property type="entry name" value="NAPRTase_arc-type"/>
</dbReference>
<feature type="domain" description="Quinolinate phosphoribosyl transferase N-terminal" evidence="9">
    <location>
        <begin position="21"/>
        <end position="114"/>
    </location>
</feature>
<protein>
    <recommendedName>
        <fullName evidence="2">nicotinate phosphoribosyltransferase</fullName>
        <ecNumber evidence="2">6.3.4.21</ecNumber>
    </recommendedName>
</protein>
<dbReference type="Proteomes" id="UP000058613">
    <property type="component" value="Chromosome"/>
</dbReference>
<name>A0A0P0N4W1_9CREN</name>
<dbReference type="InterPro" id="IPR036068">
    <property type="entry name" value="Nicotinate_pribotase-like_C"/>
</dbReference>
<dbReference type="GO" id="GO:0004514">
    <property type="term" value="F:nicotinate-nucleotide diphosphorylase (carboxylating) activity"/>
    <property type="evidence" value="ECO:0007669"/>
    <property type="project" value="InterPro"/>
</dbReference>
<evidence type="ECO:0000256" key="1">
    <source>
        <dbReference type="ARBA" id="ARBA00004952"/>
    </source>
</evidence>
<dbReference type="InterPro" id="IPR007229">
    <property type="entry name" value="Nic_PRibTrfase-Fam"/>
</dbReference>
<proteinExistence type="predicted"/>
<dbReference type="PANTHER" id="PTHR43202:SF1">
    <property type="entry name" value="NICOTINATE PHOSPHORIBOSYLTRANSFERASE"/>
    <property type="match status" value="1"/>
</dbReference>
<dbReference type="InterPro" id="IPR053190">
    <property type="entry name" value="NAPRTase-like"/>
</dbReference>
<dbReference type="AlphaFoldDB" id="A0A0P0N4W1"/>
<dbReference type="InterPro" id="IPR013785">
    <property type="entry name" value="Aldolase_TIM"/>
</dbReference>
<evidence type="ECO:0000313" key="11">
    <source>
        <dbReference type="EMBL" id="OWJ55692.1"/>
    </source>
</evidence>
<evidence type="ECO:0000256" key="5">
    <source>
        <dbReference type="ARBA" id="ARBA00022642"/>
    </source>
</evidence>
<reference evidence="10 12" key="1">
    <citation type="submission" date="2015-10" db="EMBL/GenBank/DDBJ databases">
        <title>Complete genome sequence of hyperthermophilic archaeon Pyrodictium delaneyi Su06.</title>
        <authorList>
            <person name="Jung J.-H."/>
            <person name="Lin J."/>
            <person name="Holden J.F."/>
            <person name="Park C.-S."/>
        </authorList>
    </citation>
    <scope>NUCLEOTIDE SEQUENCE [LARGE SCALE GENOMIC DNA]</scope>
    <source>
        <strain evidence="10 12">Su06</strain>
    </source>
</reference>
<dbReference type="InterPro" id="IPR037128">
    <property type="entry name" value="Quinolinate_PRibosylTase_N_sf"/>
</dbReference>
<dbReference type="SUPFAM" id="SSF54675">
    <property type="entry name" value="Nicotinate/Quinolinate PRTase N-terminal domain-like"/>
    <property type="match status" value="1"/>
</dbReference>
<keyword evidence="4" id="KW-0436">Ligase</keyword>
<evidence type="ECO:0000256" key="6">
    <source>
        <dbReference type="ARBA" id="ARBA00022679"/>
    </source>
</evidence>
<dbReference type="EMBL" id="CP013011">
    <property type="protein sequence ID" value="ALL01232.1"/>
    <property type="molecule type" value="Genomic_DNA"/>
</dbReference>
<evidence type="ECO:0000259" key="9">
    <source>
        <dbReference type="Pfam" id="PF02749"/>
    </source>
</evidence>
<evidence type="ECO:0000256" key="7">
    <source>
        <dbReference type="ARBA" id="ARBA00048668"/>
    </source>
</evidence>
<dbReference type="Pfam" id="PF01729">
    <property type="entry name" value="QRPTase_C"/>
    <property type="match status" value="1"/>
</dbReference>
<keyword evidence="10" id="KW-0328">Glycosyltransferase</keyword>
<dbReference type="EMBL" id="NCQP01000001">
    <property type="protein sequence ID" value="OWJ55692.1"/>
    <property type="molecule type" value="Genomic_DNA"/>
</dbReference>
<evidence type="ECO:0000256" key="3">
    <source>
        <dbReference type="ARBA" id="ARBA00022553"/>
    </source>
</evidence>
<keyword evidence="6 10" id="KW-0808">Transferase</keyword>
<evidence type="ECO:0000256" key="4">
    <source>
        <dbReference type="ARBA" id="ARBA00022598"/>
    </source>
</evidence>
<dbReference type="SUPFAM" id="SSF51690">
    <property type="entry name" value="Nicotinate/Quinolinate PRTase C-terminal domain-like"/>
    <property type="match status" value="1"/>
</dbReference>
<dbReference type="UniPathway" id="UPA00253">
    <property type="reaction ID" value="UER00457"/>
</dbReference>
<keyword evidence="13" id="KW-1185">Reference proteome</keyword>
<comment type="pathway">
    <text evidence="1">Cofactor biosynthesis; NAD(+) biosynthesis; nicotinate D-ribonucleotide from nicotinate: step 1/1.</text>
</comment>
<dbReference type="GeneID" id="26099523"/>
<dbReference type="RefSeq" id="WP_055409064.1">
    <property type="nucleotide sequence ID" value="NZ_CP013011.1"/>
</dbReference>
<dbReference type="Gene3D" id="3.20.20.70">
    <property type="entry name" value="Aldolase class I"/>
    <property type="match status" value="1"/>
</dbReference>
<reference evidence="11 13" key="2">
    <citation type="submission" date="2017-05" db="EMBL/GenBank/DDBJ databases">
        <title>The draft genome of the hyperthermophilic archaeon 'Pyrodictium delaneyi strain Hulk', an iron and nitrate reducer, reveals the capacity for sulfate reduction.</title>
        <authorList>
            <person name="Demey L.M."/>
            <person name="Miller C."/>
            <person name="Manzella M."/>
            <person name="Reguera G."/>
            <person name="Kashefi K."/>
        </authorList>
    </citation>
    <scope>NUCLEOTIDE SEQUENCE [LARGE SCALE GENOMIC DNA]</scope>
    <source>
        <strain evidence="11 13">Hulk</strain>
    </source>
</reference>
<evidence type="ECO:0000313" key="12">
    <source>
        <dbReference type="Proteomes" id="UP000058613"/>
    </source>
</evidence>
<evidence type="ECO:0000313" key="10">
    <source>
        <dbReference type="EMBL" id="ALL01232.1"/>
    </source>
</evidence>
<dbReference type="PIRSF" id="PIRSF000484">
    <property type="entry name" value="NAPRT"/>
    <property type="match status" value="1"/>
</dbReference>
<dbReference type="STRING" id="1273541.Pyrde_1184"/>
<accession>A0A0P0N4W1</accession>
<organism evidence="10 12">
    <name type="scientific">Pyrodictium delaneyi</name>
    <dbReference type="NCBI Taxonomy" id="1273541"/>
    <lineage>
        <taxon>Archaea</taxon>
        <taxon>Thermoproteota</taxon>
        <taxon>Thermoprotei</taxon>
        <taxon>Desulfurococcales</taxon>
        <taxon>Pyrodictiaceae</taxon>
        <taxon>Pyrodictium</taxon>
    </lineage>
</organism>
<evidence type="ECO:0000313" key="13">
    <source>
        <dbReference type="Proteomes" id="UP000196694"/>
    </source>
</evidence>
<dbReference type="GO" id="GO:0009435">
    <property type="term" value="P:NAD+ biosynthetic process"/>
    <property type="evidence" value="ECO:0007669"/>
    <property type="project" value="UniProtKB-UniPathway"/>
</dbReference>
<dbReference type="InterPro" id="IPR002638">
    <property type="entry name" value="Quinolinate_PRibosylTrfase_C"/>
</dbReference>
<keyword evidence="3" id="KW-0597">Phosphoprotein</keyword>
<dbReference type="PANTHER" id="PTHR43202">
    <property type="entry name" value="NICOTINATE-NUCLEOTIDE PYROPHOSPHORYLASE"/>
    <property type="match status" value="1"/>
</dbReference>
<keyword evidence="5" id="KW-0662">Pyridine nucleotide biosynthesis</keyword>
<dbReference type="OrthoDB" id="371831at2157"/>
<dbReference type="InterPro" id="IPR022412">
    <property type="entry name" value="Quinolinate_PRibosylTrfase_N"/>
</dbReference>
<evidence type="ECO:0000256" key="2">
    <source>
        <dbReference type="ARBA" id="ARBA00013236"/>
    </source>
</evidence>
<dbReference type="EC" id="6.3.4.21" evidence="2"/>
<dbReference type="KEGG" id="pdl:Pyrde_1184"/>
<dbReference type="NCBIfam" id="NF006415">
    <property type="entry name" value="PRK08662.1"/>
    <property type="match status" value="1"/>
</dbReference>
<dbReference type="PATRIC" id="fig|1273541.4.peg.1269"/>
<feature type="domain" description="Quinolinate phosphoribosyl transferase C-terminal" evidence="8">
    <location>
        <begin position="118"/>
        <end position="306"/>
    </location>
</feature>
<dbReference type="Pfam" id="PF02749">
    <property type="entry name" value="QRPTase_N"/>
    <property type="match status" value="1"/>
</dbReference>
<dbReference type="Proteomes" id="UP000196694">
    <property type="component" value="Unassembled WGS sequence"/>
</dbReference>
<dbReference type="GO" id="GO:0004516">
    <property type="term" value="F:nicotinate phosphoribosyltransferase activity"/>
    <property type="evidence" value="ECO:0007669"/>
    <property type="project" value="UniProtKB-EC"/>
</dbReference>
<dbReference type="Gene3D" id="3.90.1170.20">
    <property type="entry name" value="Quinolinate phosphoribosyl transferase, N-terminal domain"/>
    <property type="match status" value="1"/>
</dbReference>
<comment type="catalytic activity">
    <reaction evidence="7">
        <text>5-phospho-alpha-D-ribose 1-diphosphate + nicotinate + ATP + H2O = nicotinate beta-D-ribonucleotide + ADP + phosphate + diphosphate</text>
        <dbReference type="Rhea" id="RHEA:36163"/>
        <dbReference type="ChEBI" id="CHEBI:15377"/>
        <dbReference type="ChEBI" id="CHEBI:30616"/>
        <dbReference type="ChEBI" id="CHEBI:32544"/>
        <dbReference type="ChEBI" id="CHEBI:33019"/>
        <dbReference type="ChEBI" id="CHEBI:43474"/>
        <dbReference type="ChEBI" id="CHEBI:57502"/>
        <dbReference type="ChEBI" id="CHEBI:58017"/>
        <dbReference type="ChEBI" id="CHEBI:456216"/>
        <dbReference type="EC" id="6.3.4.21"/>
    </reaction>
</comment>
<evidence type="ECO:0000259" key="8">
    <source>
        <dbReference type="Pfam" id="PF01729"/>
    </source>
</evidence>